<dbReference type="RefSeq" id="WP_261234069.1">
    <property type="nucleotide sequence ID" value="NZ_JAMXFA010000001.1"/>
</dbReference>
<evidence type="ECO:0000313" key="4">
    <source>
        <dbReference type="Proteomes" id="UP001525961"/>
    </source>
</evidence>
<keyword evidence="4" id="KW-1185">Reference proteome</keyword>
<sequence length="395" mass="44002">MLENTNLEGPRPTEFSAYWSLDPQITFLNHGSFGACPFPVLEAQEQVRQQLEREPVRFFVREFEPLLDQAREQLAQFVGVDGRDLVFVPNATTGVNSVLRSLQFNPGDELLTTDHEYNASRNALEFVADRADARIVVAPVPFPLADQQEIVDAVMGRVTEKTKLVLLDHISSQTGLIFPIEELIQQLSQYGIDTLIDGAHAPGMLPLNLSEIGATYYSGNCHKWLSAPKGAAFLYVRGDRQQQIRPLTISHGANSPRTDKSRFQLEFDWTGTGDPSAYLAVPAAIQFMGSLLPGGWAELMLRNHQLVLSARQMLCETLGVEIPAPSDLIGSMACIPIPDGSADELHDQLFDRHQIELQVMPWPKSPQRVIRISAQIYNIFEQYQQLAAVLEQVLG</sequence>
<dbReference type="Gene3D" id="3.90.1150.10">
    <property type="entry name" value="Aspartate Aminotransferase, domain 1"/>
    <property type="match status" value="1"/>
</dbReference>
<dbReference type="Proteomes" id="UP001525961">
    <property type="component" value="Unassembled WGS sequence"/>
</dbReference>
<dbReference type="PANTHER" id="PTHR43092:SF2">
    <property type="entry name" value="HERCYNYLCYSTEINE SULFOXIDE LYASE"/>
    <property type="match status" value="1"/>
</dbReference>
<name>A0ABT2N0H3_9CYAN</name>
<dbReference type="InterPro" id="IPR015421">
    <property type="entry name" value="PyrdxlP-dep_Trfase_major"/>
</dbReference>
<protein>
    <submittedName>
        <fullName evidence="3">Aminotransferase class V-fold PLP-dependent enzyme</fullName>
    </submittedName>
</protein>
<proteinExistence type="predicted"/>
<dbReference type="PANTHER" id="PTHR43092">
    <property type="entry name" value="L-CYSTEINE DESULFHYDRASE"/>
    <property type="match status" value="1"/>
</dbReference>
<evidence type="ECO:0000313" key="3">
    <source>
        <dbReference type="EMBL" id="MCT7976177.1"/>
    </source>
</evidence>
<gene>
    <name evidence="3" type="ORF">NG792_00380</name>
</gene>
<dbReference type="EMBL" id="JAMXFA010000001">
    <property type="protein sequence ID" value="MCT7976177.1"/>
    <property type="molecule type" value="Genomic_DNA"/>
</dbReference>
<comment type="caution">
    <text evidence="3">The sequence shown here is derived from an EMBL/GenBank/DDBJ whole genome shotgun (WGS) entry which is preliminary data.</text>
</comment>
<reference evidence="3 4" key="1">
    <citation type="journal article" date="2022" name="Front. Microbiol.">
        <title>High genomic differentiation and limited gene flow indicate recent cryptic speciation within the genus Laspinema (cyanobacteria).</title>
        <authorList>
            <person name="Stanojkovic A."/>
            <person name="Skoupy S."/>
            <person name="Skaloud P."/>
            <person name="Dvorak P."/>
        </authorList>
    </citation>
    <scope>NUCLEOTIDE SEQUENCE [LARGE SCALE GENOMIC DNA]</scope>
    <source>
        <strain evidence="3 4">D3b</strain>
    </source>
</reference>
<dbReference type="InterPro" id="IPR000192">
    <property type="entry name" value="Aminotrans_V_dom"/>
</dbReference>
<organism evidence="3 4">
    <name type="scientific">Laspinema olomoucense D3b</name>
    <dbReference type="NCBI Taxonomy" id="2953688"/>
    <lineage>
        <taxon>Bacteria</taxon>
        <taxon>Bacillati</taxon>
        <taxon>Cyanobacteriota</taxon>
        <taxon>Cyanophyceae</taxon>
        <taxon>Oscillatoriophycideae</taxon>
        <taxon>Oscillatoriales</taxon>
        <taxon>Laspinemataceae</taxon>
        <taxon>Laspinema</taxon>
        <taxon>Laspinema olomoucense</taxon>
    </lineage>
</organism>
<keyword evidence="3" id="KW-0032">Aminotransferase</keyword>
<dbReference type="Pfam" id="PF00266">
    <property type="entry name" value="Aminotran_5"/>
    <property type="match status" value="1"/>
</dbReference>
<keyword evidence="3" id="KW-0808">Transferase</keyword>
<keyword evidence="1" id="KW-0663">Pyridoxal phosphate</keyword>
<dbReference type="GO" id="GO:0008483">
    <property type="term" value="F:transaminase activity"/>
    <property type="evidence" value="ECO:0007669"/>
    <property type="project" value="UniProtKB-KW"/>
</dbReference>
<accession>A0ABT2N0H3</accession>
<dbReference type="InterPro" id="IPR015424">
    <property type="entry name" value="PyrdxlP-dep_Trfase"/>
</dbReference>
<dbReference type="InterPro" id="IPR015422">
    <property type="entry name" value="PyrdxlP-dep_Trfase_small"/>
</dbReference>
<dbReference type="Gene3D" id="3.40.640.10">
    <property type="entry name" value="Type I PLP-dependent aspartate aminotransferase-like (Major domain)"/>
    <property type="match status" value="1"/>
</dbReference>
<dbReference type="SUPFAM" id="SSF53383">
    <property type="entry name" value="PLP-dependent transferases"/>
    <property type="match status" value="1"/>
</dbReference>
<evidence type="ECO:0000259" key="2">
    <source>
        <dbReference type="Pfam" id="PF00266"/>
    </source>
</evidence>
<feature type="domain" description="Aminotransferase class V" evidence="2">
    <location>
        <begin position="61"/>
        <end position="382"/>
    </location>
</feature>
<evidence type="ECO:0000256" key="1">
    <source>
        <dbReference type="ARBA" id="ARBA00022898"/>
    </source>
</evidence>